<dbReference type="OrthoDB" id="6123743at2759"/>
<name>A0A8B6D2C0_MYTGA</name>
<dbReference type="Proteomes" id="UP000596742">
    <property type="component" value="Unassembled WGS sequence"/>
</dbReference>
<feature type="coiled-coil region" evidence="4">
    <location>
        <begin position="325"/>
        <end position="352"/>
    </location>
</feature>
<evidence type="ECO:0000313" key="7">
    <source>
        <dbReference type="Proteomes" id="UP000596742"/>
    </source>
</evidence>
<dbReference type="GO" id="GO:0008270">
    <property type="term" value="F:zinc ion binding"/>
    <property type="evidence" value="ECO:0007669"/>
    <property type="project" value="UniProtKB-KW"/>
</dbReference>
<evidence type="ECO:0000256" key="1">
    <source>
        <dbReference type="ARBA" id="ARBA00022723"/>
    </source>
</evidence>
<keyword evidence="2" id="KW-0863">Zinc-finger</keyword>
<keyword evidence="7" id="KW-1185">Reference proteome</keyword>
<keyword evidence="1" id="KW-0479">Metal-binding</keyword>
<proteinExistence type="predicted"/>
<evidence type="ECO:0000256" key="4">
    <source>
        <dbReference type="SAM" id="Coils"/>
    </source>
</evidence>
<gene>
    <name evidence="6" type="ORF">MGAL_10B063549</name>
</gene>
<dbReference type="InterPro" id="IPR007588">
    <property type="entry name" value="Znf_FLYWCH"/>
</dbReference>
<keyword evidence="4" id="KW-0175">Coiled coil</keyword>
<evidence type="ECO:0000313" key="6">
    <source>
        <dbReference type="EMBL" id="VDI12489.1"/>
    </source>
</evidence>
<dbReference type="AlphaFoldDB" id="A0A8B6D2C0"/>
<evidence type="ECO:0000256" key="3">
    <source>
        <dbReference type="ARBA" id="ARBA00022833"/>
    </source>
</evidence>
<dbReference type="Pfam" id="PF04500">
    <property type="entry name" value="FLYWCH"/>
    <property type="match status" value="1"/>
</dbReference>
<feature type="domain" description="FLYWCH-type" evidence="5">
    <location>
        <begin position="10"/>
        <end position="66"/>
    </location>
</feature>
<sequence>MANAQLQVTFIDNERGGQSLVYRDYRFQVKNRRNDRVYWRCATRTCPATIRTLNNIPIGFNLVHNHPPNPAKLEVTKVLQHIKKRCRAETTPVPAIYKQEIAKLRTPKWNDDTQRMVEQLPTFPSQKSSLYRQREDLIPHLPTSLLNIDLQDEWTQTTAAERFLLINDGTFDKILVFATDSNLQHLANNDNNTIYADGLVTNYKGEPDIHRLIRRAAVLPLVPTAEVEDVWFHALEELENSDSTANTTPFTDYVTTYWVEANRQLWNHYQTEGPRTTNHLEGWHSGLKKMIQVPHPNIYTLLNYLKEEQAFNEITFIQYHAGGVRPTKRRKYTQLNQRLQQLKDQLQNGDITVFQFADTASYLLHLD</sequence>
<protein>
    <recommendedName>
        <fullName evidence="5">FLYWCH-type domain-containing protein</fullName>
    </recommendedName>
</protein>
<comment type="caution">
    <text evidence="6">The sequence shown here is derived from an EMBL/GenBank/DDBJ whole genome shotgun (WGS) entry which is preliminary data.</text>
</comment>
<evidence type="ECO:0000259" key="5">
    <source>
        <dbReference type="Pfam" id="PF04500"/>
    </source>
</evidence>
<evidence type="ECO:0000256" key="2">
    <source>
        <dbReference type="ARBA" id="ARBA00022771"/>
    </source>
</evidence>
<dbReference type="EMBL" id="UYJE01002637">
    <property type="protein sequence ID" value="VDI12489.1"/>
    <property type="molecule type" value="Genomic_DNA"/>
</dbReference>
<dbReference type="Gene3D" id="2.20.25.240">
    <property type="match status" value="1"/>
</dbReference>
<organism evidence="6 7">
    <name type="scientific">Mytilus galloprovincialis</name>
    <name type="common">Mediterranean mussel</name>
    <dbReference type="NCBI Taxonomy" id="29158"/>
    <lineage>
        <taxon>Eukaryota</taxon>
        <taxon>Metazoa</taxon>
        <taxon>Spiralia</taxon>
        <taxon>Lophotrochozoa</taxon>
        <taxon>Mollusca</taxon>
        <taxon>Bivalvia</taxon>
        <taxon>Autobranchia</taxon>
        <taxon>Pteriomorphia</taxon>
        <taxon>Mytilida</taxon>
        <taxon>Mytiloidea</taxon>
        <taxon>Mytilidae</taxon>
        <taxon>Mytilinae</taxon>
        <taxon>Mytilus</taxon>
    </lineage>
</organism>
<accession>A0A8B6D2C0</accession>
<keyword evidence="3" id="KW-0862">Zinc</keyword>
<reference evidence="6" key="1">
    <citation type="submission" date="2018-11" db="EMBL/GenBank/DDBJ databases">
        <authorList>
            <person name="Alioto T."/>
            <person name="Alioto T."/>
        </authorList>
    </citation>
    <scope>NUCLEOTIDE SEQUENCE</scope>
</reference>